<feature type="non-terminal residue" evidence="3">
    <location>
        <position position="252"/>
    </location>
</feature>
<dbReference type="Pfam" id="PF07670">
    <property type="entry name" value="Gate"/>
    <property type="match status" value="1"/>
</dbReference>
<keyword evidence="1" id="KW-0472">Membrane</keyword>
<protein>
    <recommendedName>
        <fullName evidence="2">Nucleoside transporter/FeoB GTPase Gate domain-containing protein</fullName>
    </recommendedName>
</protein>
<evidence type="ECO:0000313" key="3">
    <source>
        <dbReference type="EMBL" id="SVD21176.1"/>
    </source>
</evidence>
<feature type="transmembrane region" description="Helical" evidence="1">
    <location>
        <begin position="165"/>
        <end position="188"/>
    </location>
</feature>
<feature type="domain" description="Nucleoside transporter/FeoB GTPase Gate" evidence="2">
    <location>
        <begin position="42"/>
        <end position="153"/>
    </location>
</feature>
<organism evidence="3">
    <name type="scientific">marine metagenome</name>
    <dbReference type="NCBI Taxonomy" id="408172"/>
    <lineage>
        <taxon>unclassified sequences</taxon>
        <taxon>metagenomes</taxon>
        <taxon>ecological metagenomes</taxon>
    </lineage>
</organism>
<dbReference type="EMBL" id="UINC01136419">
    <property type="protein sequence ID" value="SVD21176.1"/>
    <property type="molecule type" value="Genomic_DNA"/>
</dbReference>
<reference evidence="3" key="1">
    <citation type="submission" date="2018-05" db="EMBL/GenBank/DDBJ databases">
        <authorList>
            <person name="Lanie J.A."/>
            <person name="Ng W.-L."/>
            <person name="Kazmierczak K.M."/>
            <person name="Andrzejewski T.M."/>
            <person name="Davidsen T.M."/>
            <person name="Wayne K.J."/>
            <person name="Tettelin H."/>
            <person name="Glass J.I."/>
            <person name="Rusch D."/>
            <person name="Podicherti R."/>
            <person name="Tsui H.-C.T."/>
            <person name="Winkler M.E."/>
        </authorList>
    </citation>
    <scope>NUCLEOTIDE SEQUENCE</scope>
</reference>
<dbReference type="AlphaFoldDB" id="A0A382TGJ2"/>
<sequence>MLNGLFVTVVVASVLLAAATGRMEAVTQSVISSARDAVTLAIGLVGVMAFFLGLMRVAEDGGLMRRLARALGPVMKRLFPGVPVDHPAMSAMILNISANMLGLGNAATPFGIRAMEQLDTLNSEKGTASNAMILFLAINTAGLAILPSGVIGLRASLGSMDAAGILFPTWVASGSATLVGILAATLLCKLPRYRITEPQAITSAPSSNGNSLDTAEEISEPHPLRRWAVRIFWFVFLVLLARYLNSNNWNLL</sequence>
<keyword evidence="1" id="KW-1133">Transmembrane helix</keyword>
<name>A0A382TGJ2_9ZZZZ</name>
<keyword evidence="1" id="KW-0812">Transmembrane</keyword>
<evidence type="ECO:0000259" key="2">
    <source>
        <dbReference type="Pfam" id="PF07670"/>
    </source>
</evidence>
<accession>A0A382TGJ2</accession>
<proteinExistence type="predicted"/>
<evidence type="ECO:0000256" key="1">
    <source>
        <dbReference type="SAM" id="Phobius"/>
    </source>
</evidence>
<feature type="transmembrane region" description="Helical" evidence="1">
    <location>
        <begin position="227"/>
        <end position="244"/>
    </location>
</feature>
<feature type="transmembrane region" description="Helical" evidence="1">
    <location>
        <begin position="37"/>
        <end position="58"/>
    </location>
</feature>
<feature type="transmembrane region" description="Helical" evidence="1">
    <location>
        <begin position="131"/>
        <end position="153"/>
    </location>
</feature>
<dbReference type="InterPro" id="IPR011642">
    <property type="entry name" value="Gate_dom"/>
</dbReference>
<gene>
    <name evidence="3" type="ORF">METZ01_LOCUS374030</name>
</gene>